<protein>
    <submittedName>
        <fullName evidence="5">65-kDa microtubule-associated protein 6</fullName>
    </submittedName>
</protein>
<keyword evidence="4" id="KW-0206">Cytoskeleton</keyword>
<dbReference type="GO" id="GO:0008017">
    <property type="term" value="F:microtubule binding"/>
    <property type="evidence" value="ECO:0007669"/>
    <property type="project" value="InterPro"/>
</dbReference>
<dbReference type="GO" id="GO:0005737">
    <property type="term" value="C:cytoplasm"/>
    <property type="evidence" value="ECO:0007669"/>
    <property type="project" value="TreeGrafter"/>
</dbReference>
<dbReference type="InterPro" id="IPR007145">
    <property type="entry name" value="MAP65_Ase1_PRC1"/>
</dbReference>
<dbReference type="GO" id="GO:0005874">
    <property type="term" value="C:microtubule"/>
    <property type="evidence" value="ECO:0007669"/>
    <property type="project" value="UniProtKB-KW"/>
</dbReference>
<organism evidence="5">
    <name type="scientific">Glycine soja</name>
    <name type="common">Wild soybean</name>
    <dbReference type="NCBI Taxonomy" id="3848"/>
    <lineage>
        <taxon>Eukaryota</taxon>
        <taxon>Viridiplantae</taxon>
        <taxon>Streptophyta</taxon>
        <taxon>Embryophyta</taxon>
        <taxon>Tracheophyta</taxon>
        <taxon>Spermatophyta</taxon>
        <taxon>Magnoliopsida</taxon>
        <taxon>eudicotyledons</taxon>
        <taxon>Gunneridae</taxon>
        <taxon>Pentapetalae</taxon>
        <taxon>rosids</taxon>
        <taxon>fabids</taxon>
        <taxon>Fabales</taxon>
        <taxon>Fabaceae</taxon>
        <taxon>Papilionoideae</taxon>
        <taxon>50 kb inversion clade</taxon>
        <taxon>NPAAA clade</taxon>
        <taxon>indigoferoid/millettioid clade</taxon>
        <taxon>Phaseoleae</taxon>
        <taxon>Glycine</taxon>
        <taxon>Glycine subgen. Soja</taxon>
    </lineage>
</organism>
<gene>
    <name evidence="5" type="ORF">glysoja_045569</name>
</gene>
<reference evidence="5" key="1">
    <citation type="submission" date="2014-07" db="EMBL/GenBank/DDBJ databases">
        <title>Identification of a novel salt tolerance gene in wild soybean by whole-genome sequencing.</title>
        <authorList>
            <person name="Lam H.-M."/>
            <person name="Qi X."/>
            <person name="Li M.-W."/>
            <person name="Liu X."/>
            <person name="Xie M."/>
            <person name="Ni M."/>
            <person name="Xu X."/>
        </authorList>
    </citation>
    <scope>NUCLEOTIDE SEQUENCE [LARGE SCALE GENOMIC DNA]</scope>
    <source>
        <tissue evidence="5">Root</tissue>
    </source>
</reference>
<comment type="subcellular location">
    <subcellularLocation>
        <location evidence="1">Cytoplasm</location>
        <location evidence="1">Cytoskeleton</location>
    </subcellularLocation>
</comment>
<dbReference type="AlphaFoldDB" id="A0A0B2P1I1"/>
<evidence type="ECO:0000256" key="4">
    <source>
        <dbReference type="ARBA" id="ARBA00023212"/>
    </source>
</evidence>
<accession>A0A0B2P1I1</accession>
<keyword evidence="4" id="KW-0963">Cytoplasm</keyword>
<keyword evidence="3" id="KW-0493">Microtubule</keyword>
<sequence length="279" mass="31437">MLAIGGHGTSIRTSSTCTALLRELEVLQCVNEVHSLCSVLGLDFGQTVGDVHPSLHGTQLKDVVAKLFELWNLMDSSKEERNCFMKITSIVETSESEITERGVLSTEMIEKGSAEVDRLAKLKASRMKELVFKKRSELEEICRLTHIEPDPSTVAEKASALIDSVLGNALTLILNVQNIIEEQIIKAKDEVLSRKEVTDRIDKWFAACEEENWLDKYNQDNNRYSAGQCAHINLKRAEHARITIGKIPAIVDNVINKTLAWEDEKKTYFLYNRASFEVL</sequence>
<evidence type="ECO:0000313" key="5">
    <source>
        <dbReference type="EMBL" id="KHN03201.1"/>
    </source>
</evidence>
<dbReference type="Proteomes" id="UP000053555">
    <property type="component" value="Unassembled WGS sequence"/>
</dbReference>
<dbReference type="GO" id="GO:0000226">
    <property type="term" value="P:microtubule cytoskeleton organization"/>
    <property type="evidence" value="ECO:0007669"/>
    <property type="project" value="InterPro"/>
</dbReference>
<dbReference type="PANTHER" id="PTHR19321">
    <property type="entry name" value="PROTEIN REGULATOR OF CYTOKINESIS 1 PRC1-RELATED"/>
    <property type="match status" value="1"/>
</dbReference>
<dbReference type="PANTHER" id="PTHR19321:SF0">
    <property type="entry name" value="65-KDA MICROTUBULE-ASSOCIATED PROTEIN 6"/>
    <property type="match status" value="1"/>
</dbReference>
<name>A0A0B2P1I1_GLYSO</name>
<evidence type="ECO:0000256" key="1">
    <source>
        <dbReference type="ARBA" id="ARBA00004245"/>
    </source>
</evidence>
<dbReference type="Gene3D" id="1.20.58.1520">
    <property type="match status" value="1"/>
</dbReference>
<evidence type="ECO:0000256" key="2">
    <source>
        <dbReference type="ARBA" id="ARBA00006187"/>
    </source>
</evidence>
<evidence type="ECO:0000256" key="3">
    <source>
        <dbReference type="ARBA" id="ARBA00022701"/>
    </source>
</evidence>
<comment type="similarity">
    <text evidence="2">Belongs to the MAP65/ASE1 family.</text>
</comment>
<proteinExistence type="inferred from homology"/>
<dbReference type="EMBL" id="KN669886">
    <property type="protein sequence ID" value="KHN03201.1"/>
    <property type="molecule type" value="Genomic_DNA"/>
</dbReference>
<dbReference type="Pfam" id="PF03999">
    <property type="entry name" value="MAP65_ASE1"/>
    <property type="match status" value="1"/>
</dbReference>
<dbReference type="GO" id="GO:0005819">
    <property type="term" value="C:spindle"/>
    <property type="evidence" value="ECO:0007669"/>
    <property type="project" value="TreeGrafter"/>
</dbReference>